<comment type="caution">
    <text evidence="1">The sequence shown here is derived from an EMBL/GenBank/DDBJ whole genome shotgun (WGS) entry which is preliminary data.</text>
</comment>
<dbReference type="EMBL" id="SLZR01000003">
    <property type="protein sequence ID" value="TCS42431.1"/>
    <property type="molecule type" value="Genomic_DNA"/>
</dbReference>
<evidence type="ECO:0000313" key="1">
    <source>
        <dbReference type="EMBL" id="TCS42431.1"/>
    </source>
</evidence>
<sequence>MNYWICSTKPLHQWLILKPLVFLSALLASALTYSADFGVANWGMTATEIKQLETRSNLTPFGEADYLIYSVNINGIDTARIVYQFSDNRLTKGRFIFKPQNRLDFARALRQYQTIVSLMTSQYGPASMNQQLHRAPDNALQSNAPMVNELAADRLILKTQWQTDASVMIHQLAWNNNEPHHQIHYIPARSITTMATEPAQPLQSF</sequence>
<dbReference type="Proteomes" id="UP000295793">
    <property type="component" value="Unassembled WGS sequence"/>
</dbReference>
<name>A0A4R3IB05_9GAMM</name>
<protein>
    <submittedName>
        <fullName evidence="1">Uncharacterized protein</fullName>
    </submittedName>
</protein>
<dbReference type="RefSeq" id="WP_132700352.1">
    <property type="nucleotide sequence ID" value="NZ_SLZR01000003.1"/>
</dbReference>
<organism evidence="1 2">
    <name type="scientific">Reinekea marinisedimentorum</name>
    <dbReference type="NCBI Taxonomy" id="230495"/>
    <lineage>
        <taxon>Bacteria</taxon>
        <taxon>Pseudomonadati</taxon>
        <taxon>Pseudomonadota</taxon>
        <taxon>Gammaproteobacteria</taxon>
        <taxon>Oceanospirillales</taxon>
        <taxon>Saccharospirillaceae</taxon>
        <taxon>Reinekea</taxon>
    </lineage>
</organism>
<proteinExistence type="predicted"/>
<accession>A0A4R3IB05</accession>
<reference evidence="1 2" key="1">
    <citation type="submission" date="2019-03" db="EMBL/GenBank/DDBJ databases">
        <title>Genomic Encyclopedia of Archaeal and Bacterial Type Strains, Phase II (KMG-II): from individual species to whole genera.</title>
        <authorList>
            <person name="Goeker M."/>
        </authorList>
    </citation>
    <scope>NUCLEOTIDE SEQUENCE [LARGE SCALE GENOMIC DNA]</scope>
    <source>
        <strain evidence="1 2">DSM 15388</strain>
    </source>
</reference>
<gene>
    <name evidence="1" type="ORF">BCF53_10392</name>
</gene>
<evidence type="ECO:0000313" key="2">
    <source>
        <dbReference type="Proteomes" id="UP000295793"/>
    </source>
</evidence>
<keyword evidence="2" id="KW-1185">Reference proteome</keyword>
<dbReference type="OrthoDB" id="6195641at2"/>
<dbReference type="AlphaFoldDB" id="A0A4R3IB05"/>